<dbReference type="EMBL" id="GBRH01172767">
    <property type="protein sequence ID" value="JAE25129.1"/>
    <property type="molecule type" value="Transcribed_RNA"/>
</dbReference>
<protein>
    <submittedName>
        <fullName evidence="1">Uncharacterized protein</fullName>
    </submittedName>
</protein>
<reference evidence="1" key="1">
    <citation type="submission" date="2014-09" db="EMBL/GenBank/DDBJ databases">
        <authorList>
            <person name="Magalhaes I.L.F."/>
            <person name="Oliveira U."/>
            <person name="Santos F.R."/>
            <person name="Vidigal T.H.D.A."/>
            <person name="Brescovit A.D."/>
            <person name="Santos A.J."/>
        </authorList>
    </citation>
    <scope>NUCLEOTIDE SEQUENCE</scope>
    <source>
        <tissue evidence="1">Shoot tissue taken approximately 20 cm above the soil surface</tissue>
    </source>
</reference>
<dbReference type="AlphaFoldDB" id="A0A0A9GP32"/>
<evidence type="ECO:0000313" key="1">
    <source>
        <dbReference type="EMBL" id="JAE25129.1"/>
    </source>
</evidence>
<reference evidence="1" key="2">
    <citation type="journal article" date="2015" name="Data Brief">
        <title>Shoot transcriptome of the giant reed, Arundo donax.</title>
        <authorList>
            <person name="Barrero R.A."/>
            <person name="Guerrero F.D."/>
            <person name="Moolhuijzen P."/>
            <person name="Goolsby J.A."/>
            <person name="Tidwell J."/>
            <person name="Bellgard S.E."/>
            <person name="Bellgard M.I."/>
        </authorList>
    </citation>
    <scope>NUCLEOTIDE SEQUENCE</scope>
    <source>
        <tissue evidence="1">Shoot tissue taken approximately 20 cm above the soil surface</tissue>
    </source>
</reference>
<accession>A0A0A9GP32</accession>
<proteinExistence type="predicted"/>
<organism evidence="1">
    <name type="scientific">Arundo donax</name>
    <name type="common">Giant reed</name>
    <name type="synonym">Donax arundinaceus</name>
    <dbReference type="NCBI Taxonomy" id="35708"/>
    <lineage>
        <taxon>Eukaryota</taxon>
        <taxon>Viridiplantae</taxon>
        <taxon>Streptophyta</taxon>
        <taxon>Embryophyta</taxon>
        <taxon>Tracheophyta</taxon>
        <taxon>Spermatophyta</taxon>
        <taxon>Magnoliopsida</taxon>
        <taxon>Liliopsida</taxon>
        <taxon>Poales</taxon>
        <taxon>Poaceae</taxon>
        <taxon>PACMAD clade</taxon>
        <taxon>Arundinoideae</taxon>
        <taxon>Arundineae</taxon>
        <taxon>Arundo</taxon>
    </lineage>
</organism>
<sequence>MPLVMLLHYIFAYFVDYLYSQGLQHVKGNS</sequence>
<name>A0A0A9GP32_ARUDO</name>